<protein>
    <submittedName>
        <fullName evidence="2">Uncharacterized protein</fullName>
    </submittedName>
</protein>
<name>A0A812RW50_9DINO</name>
<proteinExistence type="predicted"/>
<keyword evidence="3" id="KW-1185">Reference proteome</keyword>
<evidence type="ECO:0000313" key="2">
    <source>
        <dbReference type="EMBL" id="CAE7454851.1"/>
    </source>
</evidence>
<comment type="caution">
    <text evidence="2">The sequence shown here is derived from an EMBL/GenBank/DDBJ whole genome shotgun (WGS) entry which is preliminary data.</text>
</comment>
<evidence type="ECO:0000313" key="3">
    <source>
        <dbReference type="Proteomes" id="UP000604046"/>
    </source>
</evidence>
<feature type="compositionally biased region" description="Basic and acidic residues" evidence="1">
    <location>
        <begin position="52"/>
        <end position="65"/>
    </location>
</feature>
<reference evidence="2" key="1">
    <citation type="submission" date="2021-02" db="EMBL/GenBank/DDBJ databases">
        <authorList>
            <person name="Dougan E. K."/>
            <person name="Rhodes N."/>
            <person name="Thang M."/>
            <person name="Chan C."/>
        </authorList>
    </citation>
    <scope>NUCLEOTIDE SEQUENCE</scope>
</reference>
<dbReference type="AlphaFoldDB" id="A0A812RW50"/>
<organism evidence="2 3">
    <name type="scientific">Symbiodinium natans</name>
    <dbReference type="NCBI Taxonomy" id="878477"/>
    <lineage>
        <taxon>Eukaryota</taxon>
        <taxon>Sar</taxon>
        <taxon>Alveolata</taxon>
        <taxon>Dinophyceae</taxon>
        <taxon>Suessiales</taxon>
        <taxon>Symbiodiniaceae</taxon>
        <taxon>Symbiodinium</taxon>
    </lineage>
</organism>
<evidence type="ECO:0000256" key="1">
    <source>
        <dbReference type="SAM" id="MobiDB-lite"/>
    </source>
</evidence>
<sequence length="307" mass="33235">MAPTTSEGPGEYADELSEHQSILFTEVFSGFVGETAAPPRTAPQTAPPTAPARKDAKPSKEDSKDSGAQSKSGKDANEDGKVCEWSPLLNVQRKFCKHQQRQYFVQVAPDLLKGEPFGRLRRKGYGAMMRNPPLSLPSAVSTQFGFPDTWLTSRSSCNDVARRRNLAPTVERFPALRSTGVRPPLCDLDEIDAKDEAAAWGSSTPKATDRREVREPSFKIDRPWLSGVITSAHANVFKARYRSAQCGLVAGPSTPSLGVFALVEKGGISGISFTIALETQSLPDQAGSWRLMCNVLSSGCGSMPFVQ</sequence>
<gene>
    <name evidence="2" type="ORF">SNAT2548_LOCUS25008</name>
</gene>
<dbReference type="EMBL" id="CAJNDS010002376">
    <property type="protein sequence ID" value="CAE7454851.1"/>
    <property type="molecule type" value="Genomic_DNA"/>
</dbReference>
<dbReference type="Proteomes" id="UP000604046">
    <property type="component" value="Unassembled WGS sequence"/>
</dbReference>
<feature type="compositionally biased region" description="Low complexity" evidence="1">
    <location>
        <begin position="35"/>
        <end position="44"/>
    </location>
</feature>
<accession>A0A812RW50</accession>
<feature type="region of interest" description="Disordered" evidence="1">
    <location>
        <begin position="33"/>
        <end position="80"/>
    </location>
</feature>